<dbReference type="Gene3D" id="3.40.20.10">
    <property type="entry name" value="Severin"/>
    <property type="match status" value="1"/>
</dbReference>
<organism evidence="3">
    <name type="scientific">Schizophyllum commune (strain H4-8 / FGSC 9210)</name>
    <name type="common">Split gill fungus</name>
    <dbReference type="NCBI Taxonomy" id="578458"/>
    <lineage>
        <taxon>Eukaryota</taxon>
        <taxon>Fungi</taxon>
        <taxon>Dikarya</taxon>
        <taxon>Basidiomycota</taxon>
        <taxon>Agaricomycotina</taxon>
        <taxon>Agaricomycetes</taxon>
        <taxon>Agaricomycetidae</taxon>
        <taxon>Agaricales</taxon>
        <taxon>Schizophyllaceae</taxon>
        <taxon>Schizophyllum</taxon>
    </lineage>
</organism>
<proteinExistence type="predicted"/>
<accession>D8Q3N0</accession>
<dbReference type="CDD" id="cd00821">
    <property type="entry name" value="PH"/>
    <property type="match status" value="1"/>
</dbReference>
<keyword evidence="3" id="KW-1185">Reference proteome</keyword>
<dbReference type="eggNOG" id="ENOG502SA0T">
    <property type="taxonomic scope" value="Eukaryota"/>
</dbReference>
<sequence length="606" mass="69313">MATVKLADPGAVMAAYDAVMREDANWMLLGHTEPSDPRDVLALLAYGPGGLPELKRRMLQDPDQALVAFYREDNSRYPASCLLIDYIPPHTSAGLRARTHVHSRRLGALLKAHQTTLTVDSLAVLTATAIAQALSDTRNPLVIEVGQTEPFPADSGFSADVDQSTIKDYRPPPHHEADQMEPPRRSFSTQYSSPRSRSPSPPYGRSPSPPSRSRAGSMFSSLLGKRRSKRRARGRSEDLPPPTPPKDKGYYAHMTSPSPTPSLPPKPEDRDGDANSLSFTTDDELFADAGHSGDVRTPTMIELPRESTAIPSAFVPPPRKSSLTHRAPSPPPVQHHVVPLPDKWASVVVIPDPAERARRRIELQRQRDREEEEAMRQEEERQRRLKAEREAERRREEEEEAARKASLELEIKRATSERRRREQQAREEEERKAREIAERKRLDRLRRQEEHRRLEQWRADQARAAEEAKKREEQTRKSLEVERKRKIEQAEAKVKAAASDALITGWVTVQTPEWPLEWRRRFYKVMGDTLFLYRSQKDRAQYLDQVYLRGKLRGLKEWNEGYEELESIPYSFAIEFKDERGSWSAFADNEEEKFKLLALLKQAAGL</sequence>
<dbReference type="SUPFAM" id="SSF50729">
    <property type="entry name" value="PH domain-like"/>
    <property type="match status" value="1"/>
</dbReference>
<dbReference type="PANTHER" id="PTHR14383">
    <property type="entry name" value="SWAP-70 RECOMBINASE"/>
    <property type="match status" value="1"/>
</dbReference>
<feature type="compositionally biased region" description="Pro residues" evidence="1">
    <location>
        <begin position="199"/>
        <end position="210"/>
    </location>
</feature>
<dbReference type="InParanoid" id="D8Q3N0"/>
<dbReference type="PANTHER" id="PTHR14383:SF5">
    <property type="entry name" value="RUN DOMAIN-CONTAINING PROTEIN"/>
    <property type="match status" value="1"/>
</dbReference>
<dbReference type="OMA" id="RFILITW"/>
<protein>
    <submittedName>
        <fullName evidence="2">Expressed protein</fullName>
    </submittedName>
</protein>
<dbReference type="InterPro" id="IPR011993">
    <property type="entry name" value="PH-like_dom_sf"/>
</dbReference>
<dbReference type="EMBL" id="GL377305">
    <property type="protein sequence ID" value="EFI97717.1"/>
    <property type="molecule type" value="Genomic_DNA"/>
</dbReference>
<evidence type="ECO:0000313" key="2">
    <source>
        <dbReference type="EMBL" id="EFI97717.1"/>
    </source>
</evidence>
<feature type="region of interest" description="Disordered" evidence="1">
    <location>
        <begin position="361"/>
        <end position="404"/>
    </location>
</feature>
<dbReference type="VEuPathDB" id="FungiDB:SCHCODRAFT_02618237"/>
<feature type="compositionally biased region" description="Basic and acidic residues" evidence="1">
    <location>
        <begin position="165"/>
        <end position="184"/>
    </location>
</feature>
<feature type="compositionally biased region" description="Low complexity" evidence="1">
    <location>
        <begin position="211"/>
        <end position="223"/>
    </location>
</feature>
<feature type="compositionally biased region" description="Basic residues" evidence="1">
    <location>
        <begin position="224"/>
        <end position="233"/>
    </location>
</feature>
<reference evidence="2 3" key="1">
    <citation type="journal article" date="2010" name="Nat. Biotechnol.">
        <title>Genome sequence of the model mushroom Schizophyllum commune.</title>
        <authorList>
            <person name="Ohm R.A."/>
            <person name="de Jong J.F."/>
            <person name="Lugones L.G."/>
            <person name="Aerts A."/>
            <person name="Kothe E."/>
            <person name="Stajich J.E."/>
            <person name="de Vries R.P."/>
            <person name="Record E."/>
            <person name="Levasseur A."/>
            <person name="Baker S.E."/>
            <person name="Bartholomew K.A."/>
            <person name="Coutinho P.M."/>
            <person name="Erdmann S."/>
            <person name="Fowler T.J."/>
            <person name="Gathman A.C."/>
            <person name="Lombard V."/>
            <person name="Henrissat B."/>
            <person name="Knabe N."/>
            <person name="Kuees U."/>
            <person name="Lilly W.W."/>
            <person name="Lindquist E."/>
            <person name="Lucas S."/>
            <person name="Magnuson J.K."/>
            <person name="Piumi F."/>
            <person name="Raudaskoski M."/>
            <person name="Salamov A."/>
            <person name="Schmutz J."/>
            <person name="Schwarze F.W.M.R."/>
            <person name="vanKuyk P.A."/>
            <person name="Horton J.S."/>
            <person name="Grigoriev I.V."/>
            <person name="Woesten H.A.B."/>
        </authorList>
    </citation>
    <scope>NUCLEOTIDE SEQUENCE [LARGE SCALE GENOMIC DNA]</scope>
    <source>
        <strain evidence="3">H4-8 / FGSC 9210</strain>
    </source>
</reference>
<dbReference type="Proteomes" id="UP000007431">
    <property type="component" value="Unassembled WGS sequence"/>
</dbReference>
<evidence type="ECO:0000256" key="1">
    <source>
        <dbReference type="SAM" id="MobiDB-lite"/>
    </source>
</evidence>
<dbReference type="HOGENOM" id="CLU_014670_0_0_1"/>
<dbReference type="InterPro" id="IPR029006">
    <property type="entry name" value="ADF-H/Gelsolin-like_dom_sf"/>
</dbReference>
<feature type="region of interest" description="Disordered" evidence="1">
    <location>
        <begin position="148"/>
        <end position="338"/>
    </location>
</feature>
<name>D8Q3N0_SCHCM</name>
<evidence type="ECO:0000313" key="3">
    <source>
        <dbReference type="Proteomes" id="UP000007431"/>
    </source>
</evidence>
<gene>
    <name evidence="2" type="ORF">SCHCODRAFT_81940</name>
</gene>
<dbReference type="AlphaFoldDB" id="D8Q3N0"/>
<dbReference type="Gene3D" id="2.30.29.30">
    <property type="entry name" value="Pleckstrin-homology domain (PH domain)/Phosphotyrosine-binding domain (PTB)"/>
    <property type="match status" value="1"/>
</dbReference>
<dbReference type="SUPFAM" id="SSF55753">
    <property type="entry name" value="Actin depolymerizing proteins"/>
    <property type="match status" value="1"/>
</dbReference>
<dbReference type="STRING" id="578458.D8Q3N0"/>